<proteinExistence type="predicted"/>
<feature type="domain" description="Oligopeptidase F N-terminal" evidence="1">
    <location>
        <begin position="2"/>
        <end position="51"/>
    </location>
</feature>
<protein>
    <recommendedName>
        <fullName evidence="1">Oligopeptidase F N-terminal domain-containing protein</fullName>
    </recommendedName>
</protein>
<dbReference type="Pfam" id="PF08439">
    <property type="entry name" value="Peptidase_M3_N"/>
    <property type="match status" value="1"/>
</dbReference>
<dbReference type="AlphaFoldDB" id="A0A941FK05"/>
<dbReference type="Gene3D" id="1.20.140.70">
    <property type="entry name" value="Oligopeptidase f, N-terminal domain"/>
    <property type="match status" value="1"/>
</dbReference>
<name>A0A941FK05_9BACI</name>
<dbReference type="Proteomes" id="UP000680045">
    <property type="component" value="Unassembled WGS sequence"/>
</dbReference>
<organism evidence="2 3">
    <name type="scientific">Peribacillus frigoritolerans</name>
    <dbReference type="NCBI Taxonomy" id="450367"/>
    <lineage>
        <taxon>Bacteria</taxon>
        <taxon>Bacillati</taxon>
        <taxon>Bacillota</taxon>
        <taxon>Bacilli</taxon>
        <taxon>Bacillales</taxon>
        <taxon>Bacillaceae</taxon>
        <taxon>Peribacillus</taxon>
    </lineage>
</organism>
<reference evidence="2" key="1">
    <citation type="submission" date="2021-04" db="EMBL/GenBank/DDBJ databases">
        <title>Whole genome sequencing of Enterococci isolates from hospitalized patients.</title>
        <authorList>
            <person name="Ogoti B.M."/>
            <person name="Onyambu F.G."/>
        </authorList>
    </citation>
    <scope>NUCLEOTIDE SEQUENCE</scope>
    <source>
        <strain evidence="2">242</strain>
    </source>
</reference>
<dbReference type="Gene3D" id="1.10.287.830">
    <property type="entry name" value="putative peptidase helix hairpin domain like"/>
    <property type="match status" value="1"/>
</dbReference>
<comment type="caution">
    <text evidence="2">The sequence shown here is derived from an EMBL/GenBank/DDBJ whole genome shotgun (WGS) entry which is preliminary data.</text>
</comment>
<evidence type="ECO:0000313" key="3">
    <source>
        <dbReference type="Proteomes" id="UP000680045"/>
    </source>
</evidence>
<dbReference type="SUPFAM" id="SSF55486">
    <property type="entry name" value="Metalloproteases ('zincins'), catalytic domain"/>
    <property type="match status" value="1"/>
</dbReference>
<evidence type="ECO:0000259" key="1">
    <source>
        <dbReference type="Pfam" id="PF08439"/>
    </source>
</evidence>
<dbReference type="EMBL" id="JAGTPW010000037">
    <property type="protein sequence ID" value="MBR8645474.1"/>
    <property type="molecule type" value="Genomic_DNA"/>
</dbReference>
<sequence length="136" mass="15707">MKYFEEDLLDSFRYKAHVLTKEQEEVLSQIGEAFSAPQKTFGMINNADIKFGEVTNEDGERVELTRGMYSKLIEDDDRDKRKEAYFAYYQPYVQLKNTIASTLATAIKNNESFKAEKLSICLGKILIWRSSSKRGL</sequence>
<dbReference type="InterPro" id="IPR013647">
    <property type="entry name" value="OligopepF_N_dom"/>
</dbReference>
<gene>
    <name evidence="2" type="ORF">KEH51_19220</name>
</gene>
<accession>A0A941FK05</accession>
<evidence type="ECO:0000313" key="2">
    <source>
        <dbReference type="EMBL" id="MBR8645474.1"/>
    </source>
</evidence>